<feature type="domain" description="C2H2-type" evidence="10">
    <location>
        <begin position="32"/>
        <end position="59"/>
    </location>
</feature>
<dbReference type="EMBL" id="CAXKWB010109667">
    <property type="protein sequence ID" value="CAL4231856.1"/>
    <property type="molecule type" value="Genomic_DNA"/>
</dbReference>
<keyword evidence="4 9" id="KW-0863">Zinc-finger</keyword>
<evidence type="ECO:0000256" key="9">
    <source>
        <dbReference type="PROSITE-ProRule" id="PRU00042"/>
    </source>
</evidence>
<comment type="subcellular location">
    <subcellularLocation>
        <location evidence="1">Nucleus</location>
    </subcellularLocation>
</comment>
<dbReference type="Pfam" id="PF13465">
    <property type="entry name" value="zf-H2C2_2"/>
    <property type="match status" value="1"/>
</dbReference>
<name>A0AAV2SSM6_MEGNR</name>
<keyword evidence="8" id="KW-0539">Nucleus</keyword>
<evidence type="ECO:0000313" key="11">
    <source>
        <dbReference type="EMBL" id="CAL4231856.1"/>
    </source>
</evidence>
<keyword evidence="3" id="KW-0677">Repeat</keyword>
<reference evidence="11 12" key="1">
    <citation type="submission" date="2024-05" db="EMBL/GenBank/DDBJ databases">
        <authorList>
            <person name="Wallberg A."/>
        </authorList>
    </citation>
    <scope>NUCLEOTIDE SEQUENCE [LARGE SCALE GENOMIC DNA]</scope>
</reference>
<evidence type="ECO:0000256" key="3">
    <source>
        <dbReference type="ARBA" id="ARBA00022737"/>
    </source>
</evidence>
<dbReference type="GO" id="GO:0000981">
    <property type="term" value="F:DNA-binding transcription factor activity, RNA polymerase II-specific"/>
    <property type="evidence" value="ECO:0007669"/>
    <property type="project" value="TreeGrafter"/>
</dbReference>
<dbReference type="FunFam" id="3.30.160.60:FF:001498">
    <property type="entry name" value="Zinc finger protein 404"/>
    <property type="match status" value="1"/>
</dbReference>
<keyword evidence="6" id="KW-0805">Transcription regulation</keyword>
<dbReference type="PROSITE" id="PS50157">
    <property type="entry name" value="ZINC_FINGER_C2H2_2"/>
    <property type="match status" value="3"/>
</dbReference>
<keyword evidence="2" id="KW-0479">Metal-binding</keyword>
<keyword evidence="12" id="KW-1185">Reference proteome</keyword>
<evidence type="ECO:0000256" key="4">
    <source>
        <dbReference type="ARBA" id="ARBA00022771"/>
    </source>
</evidence>
<dbReference type="Proteomes" id="UP001497623">
    <property type="component" value="Unassembled WGS sequence"/>
</dbReference>
<dbReference type="PANTHER" id="PTHR23226:SF317">
    <property type="entry name" value="ZINC FINGER PROTEIN 329"/>
    <property type="match status" value="1"/>
</dbReference>
<evidence type="ECO:0000313" key="12">
    <source>
        <dbReference type="Proteomes" id="UP001497623"/>
    </source>
</evidence>
<accession>A0AAV2SSM6</accession>
<evidence type="ECO:0000256" key="1">
    <source>
        <dbReference type="ARBA" id="ARBA00004123"/>
    </source>
</evidence>
<dbReference type="GO" id="GO:0000978">
    <property type="term" value="F:RNA polymerase II cis-regulatory region sequence-specific DNA binding"/>
    <property type="evidence" value="ECO:0007669"/>
    <property type="project" value="TreeGrafter"/>
</dbReference>
<evidence type="ECO:0000256" key="6">
    <source>
        <dbReference type="ARBA" id="ARBA00023015"/>
    </source>
</evidence>
<organism evidence="11 12">
    <name type="scientific">Meganyctiphanes norvegica</name>
    <name type="common">Northern krill</name>
    <name type="synonym">Thysanopoda norvegica</name>
    <dbReference type="NCBI Taxonomy" id="48144"/>
    <lineage>
        <taxon>Eukaryota</taxon>
        <taxon>Metazoa</taxon>
        <taxon>Ecdysozoa</taxon>
        <taxon>Arthropoda</taxon>
        <taxon>Crustacea</taxon>
        <taxon>Multicrustacea</taxon>
        <taxon>Malacostraca</taxon>
        <taxon>Eumalacostraca</taxon>
        <taxon>Eucarida</taxon>
        <taxon>Euphausiacea</taxon>
        <taxon>Euphausiidae</taxon>
        <taxon>Meganyctiphanes</taxon>
    </lineage>
</organism>
<dbReference type="GO" id="GO:0005634">
    <property type="term" value="C:nucleus"/>
    <property type="evidence" value="ECO:0007669"/>
    <property type="project" value="UniProtKB-SubCell"/>
</dbReference>
<dbReference type="AlphaFoldDB" id="A0AAV2SSM6"/>
<dbReference type="SUPFAM" id="SSF57667">
    <property type="entry name" value="beta-beta-alpha zinc fingers"/>
    <property type="match status" value="2"/>
</dbReference>
<dbReference type="GO" id="GO:0008270">
    <property type="term" value="F:zinc ion binding"/>
    <property type="evidence" value="ECO:0007669"/>
    <property type="project" value="UniProtKB-KW"/>
</dbReference>
<dbReference type="Pfam" id="PF00096">
    <property type="entry name" value="zf-C2H2"/>
    <property type="match status" value="1"/>
</dbReference>
<dbReference type="PROSITE" id="PS00028">
    <property type="entry name" value="ZINC_FINGER_C2H2_1"/>
    <property type="match status" value="2"/>
</dbReference>
<proteinExistence type="predicted"/>
<evidence type="ECO:0000256" key="8">
    <source>
        <dbReference type="ARBA" id="ARBA00023242"/>
    </source>
</evidence>
<dbReference type="SMART" id="SM00355">
    <property type="entry name" value="ZnF_C2H2"/>
    <property type="match status" value="3"/>
</dbReference>
<dbReference type="PANTHER" id="PTHR23226">
    <property type="entry name" value="ZINC FINGER AND SCAN DOMAIN-CONTAINING"/>
    <property type="match status" value="1"/>
</dbReference>
<dbReference type="InterPro" id="IPR036236">
    <property type="entry name" value="Znf_C2H2_sf"/>
</dbReference>
<keyword evidence="7" id="KW-0804">Transcription</keyword>
<feature type="non-terminal residue" evidence="11">
    <location>
        <position position="1"/>
    </location>
</feature>
<feature type="domain" description="C2H2-type" evidence="10">
    <location>
        <begin position="97"/>
        <end position="118"/>
    </location>
</feature>
<comment type="caution">
    <text evidence="11">The sequence shown here is derived from an EMBL/GenBank/DDBJ whole genome shotgun (WGS) entry which is preliminary data.</text>
</comment>
<evidence type="ECO:0000259" key="10">
    <source>
        <dbReference type="PROSITE" id="PS50157"/>
    </source>
</evidence>
<gene>
    <name evidence="11" type="ORF">MNOR_LOCUS39821</name>
</gene>
<feature type="non-terminal residue" evidence="11">
    <location>
        <position position="118"/>
    </location>
</feature>
<dbReference type="Gene3D" id="3.30.160.60">
    <property type="entry name" value="Classic Zinc Finger"/>
    <property type="match status" value="3"/>
</dbReference>
<sequence length="118" mass="13808">EIEGYEEPVLKQDAEIQVKEETGVHVKTIHQYQCNRCDKYFSQNSSLKLHQRTHTGEKPYQCKQCDKSFSRNSNLILHQMTHTGDKTISMQPIKPSYPCKQCDKTFAQNSYLIKHQMT</sequence>
<evidence type="ECO:0000256" key="2">
    <source>
        <dbReference type="ARBA" id="ARBA00022723"/>
    </source>
</evidence>
<protein>
    <recommendedName>
        <fullName evidence="10">C2H2-type domain-containing protein</fullName>
    </recommendedName>
</protein>
<evidence type="ECO:0000256" key="7">
    <source>
        <dbReference type="ARBA" id="ARBA00023163"/>
    </source>
</evidence>
<evidence type="ECO:0000256" key="5">
    <source>
        <dbReference type="ARBA" id="ARBA00022833"/>
    </source>
</evidence>
<dbReference type="FunFam" id="3.30.160.60:FF:000953">
    <property type="entry name" value="Zinc finger protein 691"/>
    <property type="match status" value="1"/>
</dbReference>
<dbReference type="FunFam" id="3.30.160.60:FF:000003">
    <property type="entry name" value="Zinc finger protein 3 homolog"/>
    <property type="match status" value="1"/>
</dbReference>
<feature type="domain" description="C2H2-type" evidence="10">
    <location>
        <begin position="60"/>
        <end position="87"/>
    </location>
</feature>
<dbReference type="InterPro" id="IPR013087">
    <property type="entry name" value="Znf_C2H2_type"/>
</dbReference>
<keyword evidence="5" id="KW-0862">Zinc</keyword>